<proteinExistence type="inferred from homology"/>
<comment type="similarity">
    <text evidence="1">Belongs to the bacterial secretin family.</text>
</comment>
<evidence type="ECO:0000259" key="5">
    <source>
        <dbReference type="Pfam" id="PF13629"/>
    </source>
</evidence>
<evidence type="ECO:0000256" key="3">
    <source>
        <dbReference type="SAM" id="SignalP"/>
    </source>
</evidence>
<feature type="region of interest" description="Disordered" evidence="2">
    <location>
        <begin position="491"/>
        <end position="543"/>
    </location>
</feature>
<sequence>MTILNKKDRNYAMKTRFLSSATAMAMSLSVLASATIALPFSVSAQAAEPVLLSIGNGKQVNLTSAITDIVVADPRIADVDVKSPRQIYIFGKAAGETTVYATNAAGKTVYQVTIRVGQNIENVDDMFALAMPDAQVNITKLNGVYLLTGTVAQPEDAAEAESLLKAFSGDVQVVNRLKTATPMQVNLQVRIAEVSRSLSKAITSNLVTRDNTNGFQFGLARGRNAVTIGDVDTSSLPLVDASSNYGLPAGSLSLPFDPATGQFVTGGRAVTFNNPTTGASAIAGIATLFGMDVGAALDASEQAGLITTLAQPNLTTVSGETANFLAGGQFPIPVSSGLGSTSVEFRNYGVSLTYTPTVLSDGRISLRVKPEVSDISSQGAVRINGLEIPALTTRTVETTVELGSGQSFMIGGLISNSMQSSVDKMPGAGDIPILGSLFKSNGWRKNETELMIIVTPYLVKPVSESEIVLPTDGFESPNDLERLLLGKVSKKNADVKRPGPTVQTETVTDPGFNAPPQSSAPVSGQKNTAPSNNASTPGFSFNN</sequence>
<dbReference type="STRING" id="1913578.LPB140_09580"/>
<dbReference type="KEGG" id="sphl:LPB140_09580"/>
<feature type="domain" description="Type II/III secretion system secretin-like" evidence="4">
    <location>
        <begin position="300"/>
        <end position="460"/>
    </location>
</feature>
<dbReference type="OrthoDB" id="9775455at2"/>
<dbReference type="GO" id="GO:0009306">
    <property type="term" value="P:protein secretion"/>
    <property type="evidence" value="ECO:0007669"/>
    <property type="project" value="InterPro"/>
</dbReference>
<evidence type="ECO:0000313" key="6">
    <source>
        <dbReference type="EMBL" id="APG62998.1"/>
    </source>
</evidence>
<organism evidence="6 7">
    <name type="scientific">Sphingorhabdus lutea</name>
    <dbReference type="NCBI Taxonomy" id="1913578"/>
    <lineage>
        <taxon>Bacteria</taxon>
        <taxon>Pseudomonadati</taxon>
        <taxon>Pseudomonadota</taxon>
        <taxon>Alphaproteobacteria</taxon>
        <taxon>Sphingomonadales</taxon>
        <taxon>Sphingomonadaceae</taxon>
        <taxon>Sphingorhabdus</taxon>
    </lineage>
</organism>
<keyword evidence="3" id="KW-0732">Signal</keyword>
<dbReference type="EMBL" id="CP018154">
    <property type="protein sequence ID" value="APG62998.1"/>
    <property type="molecule type" value="Genomic_DNA"/>
</dbReference>
<feature type="compositionally biased region" description="Polar residues" evidence="2">
    <location>
        <begin position="515"/>
        <end position="543"/>
    </location>
</feature>
<dbReference type="Pfam" id="PF13629">
    <property type="entry name" value="T2SS-T3SS_pil_N"/>
    <property type="match status" value="1"/>
</dbReference>
<evidence type="ECO:0000256" key="2">
    <source>
        <dbReference type="SAM" id="MobiDB-lite"/>
    </source>
</evidence>
<dbReference type="PANTHER" id="PTHR30332:SF17">
    <property type="entry name" value="TYPE IV PILIATION SYSTEM PROTEIN DR_0774-RELATED"/>
    <property type="match status" value="1"/>
</dbReference>
<dbReference type="Pfam" id="PF00263">
    <property type="entry name" value="Secretin"/>
    <property type="match status" value="1"/>
</dbReference>
<gene>
    <name evidence="6" type="ORF">LPB140_09580</name>
</gene>
<feature type="signal peptide" evidence="3">
    <location>
        <begin position="1"/>
        <end position="46"/>
    </location>
</feature>
<dbReference type="PANTHER" id="PTHR30332">
    <property type="entry name" value="PROBABLE GENERAL SECRETION PATHWAY PROTEIN D"/>
    <property type="match status" value="1"/>
</dbReference>
<dbReference type="GO" id="GO:0015627">
    <property type="term" value="C:type II protein secretion system complex"/>
    <property type="evidence" value="ECO:0007669"/>
    <property type="project" value="TreeGrafter"/>
</dbReference>
<keyword evidence="7" id="KW-1185">Reference proteome</keyword>
<evidence type="ECO:0000259" key="4">
    <source>
        <dbReference type="Pfam" id="PF00263"/>
    </source>
</evidence>
<dbReference type="InterPro" id="IPR001775">
    <property type="entry name" value="GspD/PilQ"/>
</dbReference>
<evidence type="ECO:0000256" key="1">
    <source>
        <dbReference type="RuleBase" id="RU004003"/>
    </source>
</evidence>
<dbReference type="Proteomes" id="UP000242561">
    <property type="component" value="Chromosome"/>
</dbReference>
<dbReference type="InterPro" id="IPR050810">
    <property type="entry name" value="Bact_Secretion_Sys_Channel"/>
</dbReference>
<name>A0A1L3JCZ5_9SPHN</name>
<dbReference type="PRINTS" id="PR00811">
    <property type="entry name" value="BCTERIALGSPD"/>
</dbReference>
<protein>
    <submittedName>
        <fullName evidence="6">Secretion system protein</fullName>
    </submittedName>
</protein>
<dbReference type="InterPro" id="IPR004846">
    <property type="entry name" value="T2SS/T3SS_dom"/>
</dbReference>
<feature type="domain" description="Pilus formation protein N-terminal" evidence="5">
    <location>
        <begin position="47"/>
        <end position="116"/>
    </location>
</feature>
<dbReference type="AlphaFoldDB" id="A0A1L3JCZ5"/>
<accession>A0A1L3JCZ5</accession>
<dbReference type="InterPro" id="IPR032789">
    <property type="entry name" value="T2SS-T3SS_pil_N"/>
</dbReference>
<evidence type="ECO:0000313" key="7">
    <source>
        <dbReference type="Proteomes" id="UP000242561"/>
    </source>
</evidence>
<feature type="chain" id="PRO_5012317990" evidence="3">
    <location>
        <begin position="47"/>
        <end position="543"/>
    </location>
</feature>
<reference evidence="6 7" key="1">
    <citation type="submission" date="2016-11" db="EMBL/GenBank/DDBJ databases">
        <title>Sphingorhabdus sp. LPB0140, isolated from marine environment.</title>
        <authorList>
            <person name="Kim E."/>
            <person name="Yi H."/>
        </authorList>
    </citation>
    <scope>NUCLEOTIDE SEQUENCE [LARGE SCALE GENOMIC DNA]</scope>
    <source>
        <strain evidence="6 7">LPB0140</strain>
    </source>
</reference>